<dbReference type="Pfam" id="PF00356">
    <property type="entry name" value="LacI"/>
    <property type="match status" value="1"/>
</dbReference>
<dbReference type="RefSeq" id="WP_219289601.1">
    <property type="nucleotide sequence ID" value="NZ_RPHB01000005.1"/>
</dbReference>
<dbReference type="GO" id="GO:0003700">
    <property type="term" value="F:DNA-binding transcription factor activity"/>
    <property type="evidence" value="ECO:0007669"/>
    <property type="project" value="TreeGrafter"/>
</dbReference>
<keyword evidence="2" id="KW-0238">DNA-binding</keyword>
<gene>
    <name evidence="5" type="ORF">EGN73_11195</name>
</gene>
<dbReference type="Pfam" id="PF00532">
    <property type="entry name" value="Peripla_BP_1"/>
    <property type="match status" value="1"/>
</dbReference>
<dbReference type="InterPro" id="IPR000843">
    <property type="entry name" value="HTH_LacI"/>
</dbReference>
<dbReference type="PANTHER" id="PTHR30146:SF109">
    <property type="entry name" value="HTH-TYPE TRANSCRIPTIONAL REGULATOR GALS"/>
    <property type="match status" value="1"/>
</dbReference>
<dbReference type="GO" id="GO:0000976">
    <property type="term" value="F:transcription cis-regulatory region binding"/>
    <property type="evidence" value="ECO:0007669"/>
    <property type="project" value="TreeGrafter"/>
</dbReference>
<dbReference type="SMART" id="SM00354">
    <property type="entry name" value="HTH_LACI"/>
    <property type="match status" value="1"/>
</dbReference>
<feature type="domain" description="HTH lacI-type" evidence="4">
    <location>
        <begin position="6"/>
        <end position="60"/>
    </location>
</feature>
<evidence type="ECO:0000256" key="3">
    <source>
        <dbReference type="ARBA" id="ARBA00023163"/>
    </source>
</evidence>
<dbReference type="Proteomes" id="UP000727490">
    <property type="component" value="Unassembled WGS sequence"/>
</dbReference>
<evidence type="ECO:0000313" key="5">
    <source>
        <dbReference type="EMBL" id="MBW3468372.1"/>
    </source>
</evidence>
<organism evidence="5 6">
    <name type="scientific">Arthrospiribacter ruber</name>
    <dbReference type="NCBI Taxonomy" id="2487934"/>
    <lineage>
        <taxon>Bacteria</taxon>
        <taxon>Pseudomonadati</taxon>
        <taxon>Bacteroidota</taxon>
        <taxon>Cytophagia</taxon>
        <taxon>Cytophagales</taxon>
        <taxon>Cyclobacteriaceae</taxon>
        <taxon>Arthrospiribacter</taxon>
    </lineage>
</organism>
<comment type="caution">
    <text evidence="5">The sequence shown here is derived from an EMBL/GenBank/DDBJ whole genome shotgun (WGS) entry which is preliminary data.</text>
</comment>
<reference evidence="5 6" key="1">
    <citation type="journal article" date="2020" name="Syst. Appl. Microbiol.">
        <title>Arthrospiribacter ruber gen. nov., sp. nov., a novel bacterium isolated from Arthrospira cultures.</title>
        <authorList>
            <person name="Waleron M."/>
            <person name="Misztak A."/>
            <person name="Waleron M.M."/>
            <person name="Furmaniak M."/>
            <person name="Mrozik A."/>
            <person name="Waleron K."/>
        </authorList>
    </citation>
    <scope>NUCLEOTIDE SEQUENCE [LARGE SCALE GENOMIC DNA]</scope>
    <source>
        <strain evidence="5 6">DPMB0001</strain>
    </source>
</reference>
<evidence type="ECO:0000256" key="1">
    <source>
        <dbReference type="ARBA" id="ARBA00023015"/>
    </source>
</evidence>
<proteinExistence type="predicted"/>
<keyword evidence="1" id="KW-0805">Transcription regulation</keyword>
<protein>
    <submittedName>
        <fullName evidence="5">LacI family transcriptional regulator</fullName>
    </submittedName>
</protein>
<dbReference type="PANTHER" id="PTHR30146">
    <property type="entry name" value="LACI-RELATED TRANSCRIPTIONAL REPRESSOR"/>
    <property type="match status" value="1"/>
</dbReference>
<sequence>MGRKRVSLKDIANELGVSISTVSRGLKDHYDISPELKKKIKDLAEKWNYTPNPLAMGLLKQKTNTIGVIVPDIVTYFYASIISGIESMATEHGYYIVIASSQESIKKEKENLRNLLDLRVDGLIVCLSQDTDTFEHFDEIIEEEIPLVFFDRICRQQEVSSVIIDNVSAAKELTIHLIQNGCKNIAHIAGPQHLNISKERIEGYKMGLNECRLPYRPELMVHCNLSIADAAKVTNELLDSNPVPDAIFGVNDTVIFSAMKEIKKRKLRVPEDVALVGFTDEFHATVVEPNLTAVTHPTFEMGREAFSLLLEDMDEKKENSVRQTVLQAKLIPRESSLKINYPSLSHK</sequence>
<evidence type="ECO:0000259" key="4">
    <source>
        <dbReference type="PROSITE" id="PS50932"/>
    </source>
</evidence>
<dbReference type="InterPro" id="IPR001761">
    <property type="entry name" value="Peripla_BP/Lac1_sug-bd_dom"/>
</dbReference>
<dbReference type="PROSITE" id="PS50932">
    <property type="entry name" value="HTH_LACI_2"/>
    <property type="match status" value="1"/>
</dbReference>
<evidence type="ECO:0000256" key="2">
    <source>
        <dbReference type="ARBA" id="ARBA00023125"/>
    </source>
</evidence>
<dbReference type="CDD" id="cd06267">
    <property type="entry name" value="PBP1_LacI_sugar_binding-like"/>
    <property type="match status" value="1"/>
</dbReference>
<dbReference type="CDD" id="cd01392">
    <property type="entry name" value="HTH_LacI"/>
    <property type="match status" value="1"/>
</dbReference>
<dbReference type="AlphaFoldDB" id="A0A951MDC1"/>
<accession>A0A951MDC1</accession>
<keyword evidence="3" id="KW-0804">Transcription</keyword>
<dbReference type="EMBL" id="RPHB01000005">
    <property type="protein sequence ID" value="MBW3468372.1"/>
    <property type="molecule type" value="Genomic_DNA"/>
</dbReference>
<name>A0A951MDC1_9BACT</name>
<keyword evidence="6" id="KW-1185">Reference proteome</keyword>
<evidence type="ECO:0000313" key="6">
    <source>
        <dbReference type="Proteomes" id="UP000727490"/>
    </source>
</evidence>